<dbReference type="NCBIfam" id="TIGR02669">
    <property type="entry name" value="SpoIID_LytB"/>
    <property type="match status" value="1"/>
</dbReference>
<dbReference type="EMBL" id="JBHSED010000013">
    <property type="protein sequence ID" value="MFC4303491.1"/>
    <property type="molecule type" value="Genomic_DNA"/>
</dbReference>
<dbReference type="Proteomes" id="UP001595755">
    <property type="component" value="Unassembled WGS sequence"/>
</dbReference>
<protein>
    <submittedName>
        <fullName evidence="2">Stage II sporulation protein D</fullName>
    </submittedName>
</protein>
<dbReference type="NCBIfam" id="TIGR02870">
    <property type="entry name" value="spore_II_D"/>
    <property type="match status" value="1"/>
</dbReference>
<dbReference type="PANTHER" id="PTHR30032">
    <property type="entry name" value="N-ACETYLMURAMOYL-L-ALANINE AMIDASE-RELATED"/>
    <property type="match status" value="1"/>
</dbReference>
<name>A0ABV8S7E4_9BACL</name>
<gene>
    <name evidence="2" type="primary">spoIID</name>
    <name evidence="2" type="ORF">ACFO1S_08500</name>
</gene>
<keyword evidence="3" id="KW-1185">Reference proteome</keyword>
<dbReference type="InterPro" id="IPR013486">
    <property type="entry name" value="SpoIID/LytB"/>
</dbReference>
<organism evidence="2 3">
    <name type="scientific">Cohnella boryungensis</name>
    <dbReference type="NCBI Taxonomy" id="768479"/>
    <lineage>
        <taxon>Bacteria</taxon>
        <taxon>Bacillati</taxon>
        <taxon>Bacillota</taxon>
        <taxon>Bacilli</taxon>
        <taxon>Bacillales</taxon>
        <taxon>Paenibacillaceae</taxon>
        <taxon>Cohnella</taxon>
    </lineage>
</organism>
<accession>A0ABV8S7E4</accession>
<dbReference type="RefSeq" id="WP_204602794.1">
    <property type="nucleotide sequence ID" value="NZ_JBHSED010000013.1"/>
</dbReference>
<evidence type="ECO:0000259" key="1">
    <source>
        <dbReference type="Pfam" id="PF08486"/>
    </source>
</evidence>
<evidence type="ECO:0000313" key="2">
    <source>
        <dbReference type="EMBL" id="MFC4303491.1"/>
    </source>
</evidence>
<feature type="domain" description="Sporulation stage II protein D amidase enhancer LytB N-terminal" evidence="1">
    <location>
        <begin position="18"/>
        <end position="120"/>
    </location>
</feature>
<proteinExistence type="predicted"/>
<comment type="caution">
    <text evidence="2">The sequence shown here is derived from an EMBL/GenBank/DDBJ whole genome shotgun (WGS) entry which is preliminary data.</text>
</comment>
<reference evidence="3" key="1">
    <citation type="journal article" date="2019" name="Int. J. Syst. Evol. Microbiol.">
        <title>The Global Catalogue of Microorganisms (GCM) 10K type strain sequencing project: providing services to taxonomists for standard genome sequencing and annotation.</title>
        <authorList>
            <consortium name="The Broad Institute Genomics Platform"/>
            <consortium name="The Broad Institute Genome Sequencing Center for Infectious Disease"/>
            <person name="Wu L."/>
            <person name="Ma J."/>
        </authorList>
    </citation>
    <scope>NUCLEOTIDE SEQUENCE [LARGE SCALE GENOMIC DNA]</scope>
    <source>
        <strain evidence="3">CGMCC 4.1641</strain>
    </source>
</reference>
<dbReference type="PANTHER" id="PTHR30032:SF4">
    <property type="entry name" value="AMIDASE ENHANCER"/>
    <property type="match status" value="1"/>
</dbReference>
<dbReference type="InterPro" id="IPR014225">
    <property type="entry name" value="Spore_II_D_firmicutes"/>
</dbReference>
<dbReference type="InterPro" id="IPR013693">
    <property type="entry name" value="SpoIID/LytB_N"/>
</dbReference>
<dbReference type="Pfam" id="PF08486">
    <property type="entry name" value="SpoIID"/>
    <property type="match status" value="1"/>
</dbReference>
<evidence type="ECO:0000313" key="3">
    <source>
        <dbReference type="Proteomes" id="UP001595755"/>
    </source>
</evidence>
<dbReference type="InterPro" id="IPR051922">
    <property type="entry name" value="Bact_Sporulation_Assoc"/>
</dbReference>
<sequence length="299" mass="33358">MEEAPAYTQPSIKVYLSETGEIEKVPLEAYVEGVVAAEMPSAFQPAALEAQAVAARTFAVRRLWMNDHAGAPKGADVTDTEAHQVYRSLQEMKRLKLDDAEGWRKTKEAAEKTAGEILVYEGEPIQALFFSTSNGYTENSEEAFSTRLPYLRSVASPWDKVDSPRAKETIKMKLADFYAKLGIEAQTVGKREGERQSPRVLEWTQGRRVKTLLAGDRKLSGVEARRRLGLRSASFEWRKEGDSIQITVYGSGHGVGMSQWGAEGMARAGKDSRQILKYYYKGVSIEQVSKLAKRAENRL</sequence>